<evidence type="ECO:0000313" key="3">
    <source>
        <dbReference type="Proteomes" id="UP000287394"/>
    </source>
</evidence>
<dbReference type="RefSeq" id="WP_119321799.1">
    <property type="nucleotide sequence ID" value="NZ_AP025739.1"/>
</dbReference>
<dbReference type="AlphaFoldDB" id="A0A402CWS6"/>
<gene>
    <name evidence="2" type="ORF">CCAX7_63180</name>
</gene>
<organism evidence="2 3">
    <name type="scientific">Capsulimonas corticalis</name>
    <dbReference type="NCBI Taxonomy" id="2219043"/>
    <lineage>
        <taxon>Bacteria</taxon>
        <taxon>Bacillati</taxon>
        <taxon>Armatimonadota</taxon>
        <taxon>Armatimonadia</taxon>
        <taxon>Capsulimonadales</taxon>
        <taxon>Capsulimonadaceae</taxon>
        <taxon>Capsulimonas</taxon>
    </lineage>
</organism>
<dbReference type="Pfam" id="PF04717">
    <property type="entry name" value="Phage_base_V"/>
    <property type="match status" value="1"/>
</dbReference>
<dbReference type="Proteomes" id="UP000287394">
    <property type="component" value="Chromosome"/>
</dbReference>
<dbReference type="SUPFAM" id="SSF69349">
    <property type="entry name" value="Phage fibre proteins"/>
    <property type="match status" value="1"/>
</dbReference>
<dbReference type="NCBIfam" id="NF033848">
    <property type="entry name" value="VgrG_rel"/>
    <property type="match status" value="1"/>
</dbReference>
<dbReference type="EMBL" id="AP025739">
    <property type="protein sequence ID" value="BDI34267.1"/>
    <property type="molecule type" value="Genomic_DNA"/>
</dbReference>
<reference evidence="2 3" key="1">
    <citation type="journal article" date="2019" name="Int. J. Syst. Evol. Microbiol.">
        <title>Capsulimonas corticalis gen. nov., sp. nov., an aerobic capsulated bacterium, of a novel bacterial order, Capsulimonadales ord. nov., of the class Armatimonadia of the phylum Armatimonadetes.</title>
        <authorList>
            <person name="Li J."/>
            <person name="Kudo C."/>
            <person name="Tonouchi A."/>
        </authorList>
    </citation>
    <scope>NUCLEOTIDE SEQUENCE [LARGE SCALE GENOMIC DNA]</scope>
    <source>
        <strain evidence="2 3">AX-7</strain>
    </source>
</reference>
<dbReference type="OrthoDB" id="9762420at2"/>
<feature type="region of interest" description="Disordered" evidence="1">
    <location>
        <begin position="231"/>
        <end position="250"/>
    </location>
</feature>
<dbReference type="Pfam" id="PF05954">
    <property type="entry name" value="Phage_GPD"/>
    <property type="match status" value="1"/>
</dbReference>
<dbReference type="KEGG" id="ccot:CCAX7_63180"/>
<evidence type="ECO:0000256" key="1">
    <source>
        <dbReference type="SAM" id="MobiDB-lite"/>
    </source>
</evidence>
<keyword evidence="3" id="KW-1185">Reference proteome</keyword>
<dbReference type="Gene3D" id="2.40.50.230">
    <property type="entry name" value="Gp5 N-terminal domain"/>
    <property type="match status" value="1"/>
</dbReference>
<evidence type="ECO:0000313" key="2">
    <source>
        <dbReference type="EMBL" id="BDI34267.1"/>
    </source>
</evidence>
<dbReference type="SUPFAM" id="SSF69255">
    <property type="entry name" value="gp5 N-terminal domain-like"/>
    <property type="match status" value="1"/>
</dbReference>
<proteinExistence type="predicted"/>
<accession>A0A402CWS6</accession>
<dbReference type="InterPro" id="IPR037026">
    <property type="entry name" value="Vgr_OB-fold_dom_sf"/>
</dbReference>
<dbReference type="InterPro" id="IPR047702">
    <property type="entry name" value="VgrG-rel"/>
</dbReference>
<protein>
    <submittedName>
        <fullName evidence="2">Type IV secretion protein Rhs</fullName>
    </submittedName>
</protein>
<dbReference type="InterPro" id="IPR006531">
    <property type="entry name" value="Gp5/Vgr_OB"/>
</dbReference>
<name>A0A402CWS6_9BACT</name>
<sequence>MANADPSHLSHFDLKLNGKQEPEVLKAMLDCTVENSLHLPDLCTVRLHDDGFVWLDSDKVKEGVTVEILAGEENVLPLKTIFQGEVTALEMDLAAHGSPTLILRCSDRSHRLHRGRKSRSFVQAKDTDIVKKVAEEDGFTVHADNTSQVHEWVFQNNQTNWEFLTERAAYNGFRLFVQGEKDLYFQKVQDQGTSSLTIEWGKDLRSFRPRTSAGRQVSEVVVRGWDPKTKQPIVGSSKTPTGVPQIGDSKTGGEIASKAFGAAKMVVADRPIHSQAEADDLARSVCDDLGGSFVEAEGLCFGQPTLKPGMMVEIKNIGKRFSGKYQVSETTHVYTPAEGFSTMFSISGKNPATLLGLLQGDGNGKRASMGGNIVVGLVTDNVDPENLGRVKVKYPWLTEDHTSYWARQSAPMAGSGRGFYFLPEVDDEVLVAFEHGDIRRPYIIGALWNGKDKPVEGNSKAISGGKVNRRTIQTRIGHTVLLDDTDGKGEMRLTTAGGHHLTLNDKEKNITAQTTSGHKIVLDDSGDKIEIVDRFGANKITISSMDQSISMTCLGDFSVTAAGNISLTSAQQLSVTAAMGINETTPAMMTQSIGGVLTQTVGGAVTQSVGGALTIQSAGAAVLTVGGAAAVTAGGAIAVTAPTIPVTGLIINNGVPIPIP</sequence>
<dbReference type="SUPFAM" id="SSF69279">
    <property type="entry name" value="Phage tail proteins"/>
    <property type="match status" value="1"/>
</dbReference>